<comment type="caution">
    <text evidence="9">The sequence shown here is derived from an EMBL/GenBank/DDBJ whole genome shotgun (WGS) entry which is preliminary data.</text>
</comment>
<dbReference type="InterPro" id="IPR058568">
    <property type="entry name" value="Ig_TRAPPC9_Trs120_4th"/>
</dbReference>
<organism evidence="9 10">
    <name type="scientific">Thamnidium elegans</name>
    <dbReference type="NCBI Taxonomy" id="101142"/>
    <lineage>
        <taxon>Eukaryota</taxon>
        <taxon>Fungi</taxon>
        <taxon>Fungi incertae sedis</taxon>
        <taxon>Mucoromycota</taxon>
        <taxon>Mucoromycotina</taxon>
        <taxon>Mucoromycetes</taxon>
        <taxon>Mucorales</taxon>
        <taxon>Mucorineae</taxon>
        <taxon>Mucoraceae</taxon>
        <taxon>Thamnidium</taxon>
    </lineage>
</organism>
<feature type="compositionally biased region" description="Low complexity" evidence="3">
    <location>
        <begin position="206"/>
        <end position="224"/>
    </location>
</feature>
<evidence type="ECO:0000313" key="10">
    <source>
        <dbReference type="Proteomes" id="UP000613177"/>
    </source>
</evidence>
<evidence type="ECO:0000256" key="1">
    <source>
        <dbReference type="ARBA" id="ARBA00004555"/>
    </source>
</evidence>
<keyword evidence="10" id="KW-1185">Reference proteome</keyword>
<keyword evidence="2" id="KW-0333">Golgi apparatus</keyword>
<dbReference type="Pfam" id="PF26282">
    <property type="entry name" value="Ig_TRAPPC9-Trs120_3rd"/>
    <property type="match status" value="1"/>
</dbReference>
<evidence type="ECO:0000259" key="4">
    <source>
        <dbReference type="Pfam" id="PF08626"/>
    </source>
</evidence>
<reference evidence="9" key="1">
    <citation type="submission" date="2021-01" db="EMBL/GenBank/DDBJ databases">
        <title>Metabolic potential, ecology and presence of endohyphal bacteria is reflected in genomic diversity of Mucoromycotina.</title>
        <authorList>
            <person name="Muszewska A."/>
            <person name="Okrasinska A."/>
            <person name="Steczkiewicz K."/>
            <person name="Drgas O."/>
            <person name="Orlowska M."/>
            <person name="Perlinska-Lenart U."/>
            <person name="Aleksandrzak-Piekarczyk T."/>
            <person name="Szatraj K."/>
            <person name="Zielenkiewicz U."/>
            <person name="Pilsyk S."/>
            <person name="Malc E."/>
            <person name="Mieczkowski P."/>
            <person name="Kruszewska J.S."/>
            <person name="Biernat P."/>
            <person name="Pawlowska J."/>
        </authorList>
    </citation>
    <scope>NUCLEOTIDE SEQUENCE</scope>
    <source>
        <strain evidence="9">WA0000018081</strain>
    </source>
</reference>
<dbReference type="InterPro" id="IPR058565">
    <property type="entry name" value="Ig_TRAPPC9_Trs120_1st"/>
</dbReference>
<dbReference type="GO" id="GO:0005802">
    <property type="term" value="C:trans-Golgi network"/>
    <property type="evidence" value="ECO:0007669"/>
    <property type="project" value="TreeGrafter"/>
</dbReference>
<dbReference type="Pfam" id="PF26254">
    <property type="entry name" value="Ig_TRAPPC9-Trs120_1st"/>
    <property type="match status" value="1"/>
</dbReference>
<dbReference type="PANTHER" id="PTHR21512">
    <property type="entry name" value="TRAFFICKING PROTEIN PARTICLE COMPLEX SUBUNIT 9"/>
    <property type="match status" value="1"/>
</dbReference>
<feature type="region of interest" description="Disordered" evidence="3">
    <location>
        <begin position="206"/>
        <end position="262"/>
    </location>
</feature>
<evidence type="ECO:0000259" key="6">
    <source>
        <dbReference type="Pfam" id="PF26254"/>
    </source>
</evidence>
<evidence type="ECO:0000259" key="5">
    <source>
        <dbReference type="Pfam" id="PF26251"/>
    </source>
</evidence>
<protein>
    <submittedName>
        <fullName evidence="9">Uncharacterized protein</fullName>
    </submittedName>
</protein>
<evidence type="ECO:0000259" key="8">
    <source>
        <dbReference type="Pfam" id="PF26283"/>
    </source>
</evidence>
<dbReference type="InterPro" id="IPR058567">
    <property type="entry name" value="Ig_TRAPPC9_Trs120_3rd"/>
</dbReference>
<feature type="domain" description="Trs120/TRAPPC9 N-terminal" evidence="4">
    <location>
        <begin position="5"/>
        <end position="330"/>
    </location>
</feature>
<feature type="domain" description="Trs120/TRAPPC9 third Ig-like" evidence="7">
    <location>
        <begin position="998"/>
        <end position="1191"/>
    </location>
</feature>
<feature type="domain" description="Trs120/TRAPPC9 fourth Ig-like" evidence="8">
    <location>
        <begin position="1197"/>
        <end position="1318"/>
    </location>
</feature>
<dbReference type="Proteomes" id="UP000613177">
    <property type="component" value="Unassembled WGS sequence"/>
</dbReference>
<proteinExistence type="predicted"/>
<name>A0A8H7VXY5_9FUNG</name>
<gene>
    <name evidence="9" type="ORF">INT48_009554</name>
</gene>
<dbReference type="Pfam" id="PF26283">
    <property type="entry name" value="Ig_TRAPPC9-Trs120_4th"/>
    <property type="match status" value="1"/>
</dbReference>
<comment type="subcellular location">
    <subcellularLocation>
        <location evidence="1">Golgi apparatus</location>
    </subcellularLocation>
</comment>
<evidence type="ECO:0000256" key="3">
    <source>
        <dbReference type="SAM" id="MobiDB-lite"/>
    </source>
</evidence>
<dbReference type="EMBL" id="JAEPRE010000006">
    <property type="protein sequence ID" value="KAG2237425.1"/>
    <property type="molecule type" value="Genomic_DNA"/>
</dbReference>
<evidence type="ECO:0000256" key="2">
    <source>
        <dbReference type="ARBA" id="ARBA00023034"/>
    </source>
</evidence>
<accession>A0A8H7VXY5</accession>
<dbReference type="InterPro" id="IPR058563">
    <property type="entry name" value="Trs120_TRAPPC9_N"/>
</dbReference>
<sequence length="1325" mass="149492">MDLALDITSSSRVRVLLVPVSPIKKSTFWHHVDLVRKFSCVRLGDVTPDLHKGANAKFSSQVFQEGQMHFQFVTKYNRDHCHLEDFQPHRRIFGVIGIMDCQEWKDKDLSEGYKKFVDMLGQYPTAVATRCFAFDPNENQPDDTKGLIMIPNVGNMSFYMSTMICDFASEILDQFASIAERIEKLSALESPIPAGYVPRKILPSSSSPLKVSNSPVPTSSVSSSFLKRASTTTRPQPPSPKPSLSRSTTYTGLPVGGDAGRTLQRTPGRIKKLLADFYLLAGRLPDAIQHYNESIEMANNSYDYLWYSSAKEGLACTMILMDFLHSDVGHIVSRPITSEQELEDPIPSSKKPTKKSIVTEITDMYQEILELYSKVGSTTSIPIPKLVYAEACLKISRFLTTVFLSGGWSDQVLNKIVQPDFNTEKRQFMTLSDLLKCKGSDITRFSIAKWVTKIWSMDMDDLLMIDQINVMTQMSSVLSTIGYHRKSAWFMYETLNRMIPLLIQGRAAMVGTVKKEKDDGILQVLKRICEVYGIGESHVHDGGTLKMMQGESQEIQEIKRSSFGWAALQIDILRECIVISEAIQDHASMLYYTTVLLKNLYQHISKDEQIRLASSIQRIVNISKRTGHVDTSVNYWGFNIVKSIDPIPPIPRKAIYQHPLLIAKALAASKEGRLNSGDPFIYNPFAKKKDEKPQINLIKDESCEFKVVLTNPFGFDLELSNIVLSTSGIEFSSIPTAASIPANDSLVVRLMGTPLETGSLVIRGCIIKITGFAEQEFLNEKQQVEKVSTVSVESERFKYNGLSALYNSPTDRVETNSTPVAEAIQETLNVIEDQPLLKISSTSLLHGAIMLFEGEIQHISIQVENIGSIPVDFITLSFTDSTTLSPKPINPELPTEEQYEIELYTKGTPVFSWEGSKGSLIGKKVKLPPGSRTEIIVNIYGKQGCVGGAIHVDYGYLDRVIRDQPVETDEDGELPATLYTRQLYLPIMITVYQHLEPLNWDVLYLRDNMAVTDEMVDTAIKNIAGLEIDNASEQPVEQLLIITQQANDDQDKNPYCILTLDVKNTWSVPFDIEFVVDNREDEETEESLLKSTVTIQPTLTKRIVLPLKKLFLSSEQRLQPIPSFEPNKQFVVSQAPKMAPEQERARLQMFWYREQLLTRVKASWQCKGSNRQGVINLRPSLRLTGLQLGVLKKQDIEFIVDMASENTVGHRLFECNVNDFVTMNVTIVNRQVRPVKLILRVQPVQSYNDGAKEYDLTEKLLMQGVSQLVLPEIPSNGEISYAFPLCFLSRGKFEFLYHVEDVHTREMYYDHDWAFVNVLDDMPSI</sequence>
<dbReference type="Pfam" id="PF08626">
    <property type="entry name" value="TRAPPC9-Trs120"/>
    <property type="match status" value="1"/>
</dbReference>
<dbReference type="InterPro" id="IPR013935">
    <property type="entry name" value="Trs120_TRAPPC9"/>
</dbReference>
<dbReference type="Pfam" id="PF26280">
    <property type="entry name" value="Ig_TRAPPC9-Trs120_2nd"/>
    <property type="match status" value="1"/>
</dbReference>
<feature type="domain" description="Trs120/TRAPPC9 first Ig-like" evidence="6">
    <location>
        <begin position="641"/>
        <end position="822"/>
    </location>
</feature>
<dbReference type="PANTHER" id="PTHR21512:SF5">
    <property type="entry name" value="TRAFFICKING PROTEIN PARTICLE COMPLEX SUBUNIT 9"/>
    <property type="match status" value="1"/>
</dbReference>
<dbReference type="InterPro" id="IPR058564">
    <property type="entry name" value="TPR_TRAPPC9_Trs120"/>
</dbReference>
<dbReference type="Pfam" id="PF26251">
    <property type="entry name" value="TPR_TRAPPC9-Trs120"/>
    <property type="match status" value="1"/>
</dbReference>
<evidence type="ECO:0000313" key="9">
    <source>
        <dbReference type="EMBL" id="KAG2237425.1"/>
    </source>
</evidence>
<feature type="compositionally biased region" description="Polar residues" evidence="3">
    <location>
        <begin position="242"/>
        <end position="251"/>
    </location>
</feature>
<evidence type="ECO:0000259" key="7">
    <source>
        <dbReference type="Pfam" id="PF26282"/>
    </source>
</evidence>
<feature type="domain" description="Trs120/TRAPPC9 TPR region" evidence="5">
    <location>
        <begin position="360"/>
        <end position="626"/>
    </location>
</feature>